<name>A0A7U3WGZ5_9ACTN</name>
<evidence type="ECO:0000259" key="8">
    <source>
        <dbReference type="PROSITE" id="PS50011"/>
    </source>
</evidence>
<feature type="compositionally biased region" description="Polar residues" evidence="6">
    <location>
        <begin position="366"/>
        <end position="377"/>
    </location>
</feature>
<accession>A0A7U3WGZ5</accession>
<dbReference type="InterPro" id="IPR000719">
    <property type="entry name" value="Prot_kinase_dom"/>
</dbReference>
<keyword evidence="10" id="KW-1185">Reference proteome</keyword>
<dbReference type="PROSITE" id="PS00108">
    <property type="entry name" value="PROTEIN_KINASE_ST"/>
    <property type="match status" value="1"/>
</dbReference>
<gene>
    <name evidence="9" type="ORF">RVR_1019</name>
</gene>
<keyword evidence="1" id="KW-0808">Transferase</keyword>
<evidence type="ECO:0000256" key="1">
    <source>
        <dbReference type="ARBA" id="ARBA00022679"/>
    </source>
</evidence>
<feature type="transmembrane region" description="Helical" evidence="7">
    <location>
        <begin position="413"/>
        <end position="433"/>
    </location>
</feature>
<keyword evidence="9" id="KW-0723">Serine/threonine-protein kinase</keyword>
<dbReference type="InterPro" id="IPR008271">
    <property type="entry name" value="Ser/Thr_kinase_AS"/>
</dbReference>
<sequence length="630" mass="62978">MPANEAEGRRTLLRMESLEASDPRSVGGYPLLARLGAGGMGQVYLARTVAGRPLALKTVRAEFGTDPAFGERFAREIRNADRVRSPWTATVVDYSPAGASPQWLATEYVAAPSLADWVRAHGPLPGGSAAALGAELCEALHAVHRAGLAHRDVKPSNVLLAGTRPLLIDFGIARAADDTRHTSTGAMIGSPGYMAPEQAASGSSAEPGDVFALGAVLVYAATGRGPFNHPGETASTPALLYRVVHEDPDLSGVPEVLLPAVAALLVKDPADRPTALEAAALLGDGAGKAAAAPAPWSGNLPPGLAGELVAREEATRAALADAPAPPAPTGAASAPAAPTAPGVPPVAATTPYGPESATFRHPAYQTPRTGPQQTVQRPSVPPPGYASPGARNGPPGPGTGLPPGSGGGGSRRGALVAAAAVAVVLVVVGSLAVHRWRQNADDQGSDAKAPTASASSTATGTGSAAGPTGTAGSHTGSDDSDDPDGDSDSDGSDGSDSDGSGSADKLPAAWIGTWYGVGPGLPSVTGKAKVTITLTGGTRGNVVGKEVTHVTGSISGADIGCTDTLGFTERDGSTVVLQAVSSTASDPSSGTECTVGRVYTLTLDSDEETLKLSDYSGLTVGAPTTFTKQD</sequence>
<keyword evidence="7" id="KW-0812">Transmembrane</keyword>
<keyword evidence="2 5" id="KW-0547">Nucleotide-binding</keyword>
<keyword evidence="7" id="KW-0472">Membrane</keyword>
<dbReference type="PANTHER" id="PTHR43289">
    <property type="entry name" value="MITOGEN-ACTIVATED PROTEIN KINASE KINASE KINASE 20-RELATED"/>
    <property type="match status" value="1"/>
</dbReference>
<feature type="binding site" evidence="5">
    <location>
        <position position="57"/>
    </location>
    <ligand>
        <name>ATP</name>
        <dbReference type="ChEBI" id="CHEBI:30616"/>
    </ligand>
</feature>
<proteinExistence type="predicted"/>
<dbReference type="InterPro" id="IPR017441">
    <property type="entry name" value="Protein_kinase_ATP_BS"/>
</dbReference>
<feature type="compositionally biased region" description="Low complexity" evidence="6">
    <location>
        <begin position="329"/>
        <end position="351"/>
    </location>
</feature>
<dbReference type="EMBL" id="AP018365">
    <property type="protein sequence ID" value="BBA95940.1"/>
    <property type="molecule type" value="Genomic_DNA"/>
</dbReference>
<dbReference type="Pfam" id="PF00069">
    <property type="entry name" value="Pkinase"/>
    <property type="match status" value="1"/>
</dbReference>
<evidence type="ECO:0000313" key="9">
    <source>
        <dbReference type="EMBL" id="BBA95940.1"/>
    </source>
</evidence>
<dbReference type="InterPro" id="IPR011009">
    <property type="entry name" value="Kinase-like_dom_sf"/>
</dbReference>
<reference evidence="9 10" key="3">
    <citation type="journal article" date="2011" name="Nat. Chem. Biol.">
        <title>Reveromycin A biosynthesis uses RevG and RevJ for stereospecific spiroacetal formation.</title>
        <authorList>
            <person name="Takahashi S."/>
            <person name="Toyoda A."/>
            <person name="Sekiyama Y."/>
            <person name="Takagi H."/>
            <person name="Nogawa T."/>
            <person name="Uramoto M."/>
            <person name="Suzuki R."/>
            <person name="Koshino H."/>
            <person name="Kumano T."/>
            <person name="Panthee S."/>
            <person name="Dairi T."/>
            <person name="Ishikawa J."/>
            <person name="Ikeda H."/>
            <person name="Sakaki Y."/>
            <person name="Osada H."/>
        </authorList>
    </citation>
    <scope>NUCLEOTIDE SEQUENCE [LARGE SCALE GENOMIC DNA]</scope>
    <source>
        <strain evidence="9 10">SN-593</strain>
    </source>
</reference>
<dbReference type="KEGG" id="arev:RVR_1019"/>
<evidence type="ECO:0000256" key="4">
    <source>
        <dbReference type="ARBA" id="ARBA00022840"/>
    </source>
</evidence>
<keyword evidence="3 9" id="KW-0418">Kinase</keyword>
<evidence type="ECO:0000256" key="7">
    <source>
        <dbReference type="SAM" id="Phobius"/>
    </source>
</evidence>
<reference evidence="9 10" key="1">
    <citation type="journal article" date="2010" name="J. Bacteriol.">
        <title>Biochemical characterization of a novel indole prenyltransferase from Streptomyces sp. SN-593.</title>
        <authorList>
            <person name="Takahashi S."/>
            <person name="Takagi H."/>
            <person name="Toyoda A."/>
            <person name="Uramoto M."/>
            <person name="Nogawa T."/>
            <person name="Ueki M."/>
            <person name="Sakaki Y."/>
            <person name="Osada H."/>
        </authorList>
    </citation>
    <scope>NUCLEOTIDE SEQUENCE [LARGE SCALE GENOMIC DNA]</scope>
    <source>
        <strain evidence="9 10">SN-593</strain>
    </source>
</reference>
<evidence type="ECO:0000256" key="3">
    <source>
        <dbReference type="ARBA" id="ARBA00022777"/>
    </source>
</evidence>
<dbReference type="GO" id="GO:0004674">
    <property type="term" value="F:protein serine/threonine kinase activity"/>
    <property type="evidence" value="ECO:0007669"/>
    <property type="project" value="UniProtKB-KW"/>
</dbReference>
<feature type="region of interest" description="Disordered" evidence="6">
    <location>
        <begin position="317"/>
        <end position="412"/>
    </location>
</feature>
<reference evidence="9 10" key="2">
    <citation type="journal article" date="2011" name="J. Antibiot.">
        <title>Furaquinocins I and J: novel polyketide isoprenoid hybrid compounds from Streptomyces reveromyceticus SN-593.</title>
        <authorList>
            <person name="Panthee S."/>
            <person name="Takahashi S."/>
            <person name="Takagi H."/>
            <person name="Nogawa T."/>
            <person name="Oowada E."/>
            <person name="Uramoto M."/>
            <person name="Osada H."/>
        </authorList>
    </citation>
    <scope>NUCLEOTIDE SEQUENCE [LARGE SCALE GENOMIC DNA]</scope>
    <source>
        <strain evidence="9 10">SN-593</strain>
    </source>
</reference>
<evidence type="ECO:0000256" key="5">
    <source>
        <dbReference type="PROSITE-ProRule" id="PRU10141"/>
    </source>
</evidence>
<dbReference type="PANTHER" id="PTHR43289:SF34">
    <property type="entry name" value="SERINE_THREONINE-PROTEIN KINASE YBDM-RELATED"/>
    <property type="match status" value="1"/>
</dbReference>
<reference evidence="9 10" key="4">
    <citation type="journal article" date="2020" name="Sci. Rep.">
        <title>beta-carboline chemical signals induce reveromycin production through a LuxR family regulator in Streptomyces sp. SN-593.</title>
        <authorList>
            <person name="Panthee S."/>
            <person name="Kito N."/>
            <person name="Hayashi T."/>
            <person name="Shimizu T."/>
            <person name="Ishikawa J."/>
            <person name="Hamamoto H."/>
            <person name="Osada H."/>
            <person name="Takahashi S."/>
        </authorList>
    </citation>
    <scope>NUCLEOTIDE SEQUENCE [LARGE SCALE GENOMIC DNA]</scope>
    <source>
        <strain evidence="9 10">SN-593</strain>
    </source>
</reference>
<organism evidence="9 10">
    <name type="scientific">Actinacidiphila reveromycinica</name>
    <dbReference type="NCBI Taxonomy" id="659352"/>
    <lineage>
        <taxon>Bacteria</taxon>
        <taxon>Bacillati</taxon>
        <taxon>Actinomycetota</taxon>
        <taxon>Actinomycetes</taxon>
        <taxon>Kitasatosporales</taxon>
        <taxon>Streptomycetaceae</taxon>
        <taxon>Actinacidiphila</taxon>
    </lineage>
</organism>
<dbReference type="Gene3D" id="3.30.200.20">
    <property type="entry name" value="Phosphorylase Kinase, domain 1"/>
    <property type="match status" value="1"/>
</dbReference>
<feature type="region of interest" description="Disordered" evidence="6">
    <location>
        <begin position="439"/>
        <end position="503"/>
    </location>
</feature>
<feature type="compositionally biased region" description="Low complexity" evidence="6">
    <location>
        <begin position="449"/>
        <end position="475"/>
    </location>
</feature>
<protein>
    <submittedName>
        <fullName evidence="9">Putative serine/threonine protein kinase</fullName>
    </submittedName>
</protein>
<keyword evidence="7" id="KW-1133">Transmembrane helix</keyword>
<dbReference type="CDD" id="cd14014">
    <property type="entry name" value="STKc_PknB_like"/>
    <property type="match status" value="1"/>
</dbReference>
<dbReference type="SUPFAM" id="SSF56112">
    <property type="entry name" value="Protein kinase-like (PK-like)"/>
    <property type="match status" value="1"/>
</dbReference>
<dbReference type="Gene3D" id="1.10.510.10">
    <property type="entry name" value="Transferase(Phosphotransferase) domain 1"/>
    <property type="match status" value="1"/>
</dbReference>
<evidence type="ECO:0000313" key="10">
    <source>
        <dbReference type="Proteomes" id="UP000595703"/>
    </source>
</evidence>
<feature type="compositionally biased region" description="Acidic residues" evidence="6">
    <location>
        <begin position="478"/>
        <end position="496"/>
    </location>
</feature>
<evidence type="ECO:0000256" key="2">
    <source>
        <dbReference type="ARBA" id="ARBA00022741"/>
    </source>
</evidence>
<evidence type="ECO:0000256" key="6">
    <source>
        <dbReference type="SAM" id="MobiDB-lite"/>
    </source>
</evidence>
<dbReference type="SMART" id="SM00220">
    <property type="entry name" value="S_TKc"/>
    <property type="match status" value="1"/>
</dbReference>
<dbReference type="PROSITE" id="PS00107">
    <property type="entry name" value="PROTEIN_KINASE_ATP"/>
    <property type="match status" value="1"/>
</dbReference>
<dbReference type="Proteomes" id="UP000595703">
    <property type="component" value="Chromosome"/>
</dbReference>
<dbReference type="GO" id="GO:0005524">
    <property type="term" value="F:ATP binding"/>
    <property type="evidence" value="ECO:0007669"/>
    <property type="project" value="UniProtKB-UniRule"/>
</dbReference>
<dbReference type="PROSITE" id="PS50011">
    <property type="entry name" value="PROTEIN_KINASE_DOM"/>
    <property type="match status" value="1"/>
</dbReference>
<dbReference type="AlphaFoldDB" id="A0A7U3WGZ5"/>
<keyword evidence="4 5" id="KW-0067">ATP-binding</keyword>
<feature type="domain" description="Protein kinase" evidence="8">
    <location>
        <begin position="29"/>
        <end position="282"/>
    </location>
</feature>
<feature type="compositionally biased region" description="Gly residues" evidence="6">
    <location>
        <begin position="398"/>
        <end position="411"/>
    </location>
</feature>